<feature type="region of interest" description="Disordered" evidence="1">
    <location>
        <begin position="873"/>
        <end position="966"/>
    </location>
</feature>
<proteinExistence type="predicted"/>
<feature type="region of interest" description="Disordered" evidence="1">
    <location>
        <begin position="401"/>
        <end position="423"/>
    </location>
</feature>
<evidence type="ECO:0000313" key="4">
    <source>
        <dbReference type="RefSeq" id="XP_015285309.1"/>
    </source>
</evidence>
<feature type="compositionally biased region" description="Low complexity" evidence="1">
    <location>
        <begin position="544"/>
        <end position="555"/>
    </location>
</feature>
<feature type="compositionally biased region" description="Basic and acidic residues" evidence="1">
    <location>
        <begin position="564"/>
        <end position="576"/>
    </location>
</feature>
<feature type="compositionally biased region" description="Polar residues" evidence="1">
    <location>
        <begin position="618"/>
        <end position="636"/>
    </location>
</feature>
<feature type="domain" description="Little elongation complex subunit 2 C-terminal" evidence="2">
    <location>
        <begin position="679"/>
        <end position="885"/>
    </location>
</feature>
<dbReference type="InterPro" id="IPR019535">
    <property type="entry name" value="ICE2_C"/>
</dbReference>
<dbReference type="Proteomes" id="UP000694871">
    <property type="component" value="Unplaced"/>
</dbReference>
<feature type="region of interest" description="Disordered" evidence="1">
    <location>
        <begin position="544"/>
        <end position="636"/>
    </location>
</feature>
<evidence type="ECO:0000259" key="2">
    <source>
        <dbReference type="Pfam" id="PF10505"/>
    </source>
</evidence>
<sequence>MAAGGKALSWDTPPKNGQEVYFSRDLYEKYSLAPTLCELLLLSRRKAEGNTDRSKPGQENRTSGGRESVQAGVKSSVDSASFQEPRVPYPYVSSLSENEQRRYQFLMSTYLNAEPSSIDLSKQSDYSQYLQMKEFVSKEVAEFLKFAQNAARSCAEDYNSISEEALLYSKRFLSSCIGSVKKYPECYTLHEVTSIMGGKFSTELTLKLEASLVVLGNVNLLKLHFPNMPAQIQLPASIKNKSAVTTPEQRASRLHHDVSTDPNAEKLASKYCPQIVLTTESLFTLLNNHGLNYKEPWELPVSVKNISVAGSEPVRVVYIDPPLPKKEMTVREKNQFFHEFLADFHTTKQSSVLACTPILDKRHRDPENLDAPETCQGRQMRVSDPTDLDFDTDVTELETFGSSSKALNISKPQSAPAKPANAPKIGLEELLRMEKRLLSEVSGGTGEKSSKGGDHPASAYGSGQRLNRTPSTGSALELDSKGGTSGQGVESTAAGLSGEGAPAVQEDKRDNNPSVPPCESDSEEESLVMDVECENTNNVKPVVVPSSQSSVADSPEFPCSTQDLPEKPKDSSKVPDQETNAQELPEGSGSVGQTLKMQTELRKAPPPSSPERAEGSAENCSNPTPSQTPLVSEASVVSTLEPGQSTTVVTGTLPKSTWLSHFQGSQKGSLRDAFEDLAEYEAPLQGNLVYKLFRLDDLLLLVRCSIQKAELRPRNKKIKRHYPVYVLPKLEYQAFYGAEALTEGEICRLWTESLLHSNCSFVVAHINALTSKLFLVEKLSAEGLRRRFGTFKPANSLNILQHILKKVTGLQEGAYLLAHAAGDSSVMIRKSCPEKDTRGTYNLHAAHGDLPGPPATLSVPWVPLDPNILLPSHSAQGRVPCTFPPRPADAKKDHKASGAHARPDTPNRRKQVSMETNSDRPPTQPFRKRQRPAQKETAMSHEYRQARRGPHWKFWKHAKRSQDDPA</sequence>
<feature type="compositionally biased region" description="Polar residues" evidence="1">
    <location>
        <begin position="464"/>
        <end position="474"/>
    </location>
</feature>
<dbReference type="Pfam" id="PF10505">
    <property type="entry name" value="NARG2_C"/>
    <property type="match status" value="1"/>
</dbReference>
<feature type="compositionally biased region" description="Basic residues" evidence="1">
    <location>
        <begin position="946"/>
        <end position="959"/>
    </location>
</feature>
<dbReference type="PANTHER" id="PTHR14633">
    <property type="entry name" value="LITTLE ELONGATION COMPLEX SUBUNIT 2"/>
    <property type="match status" value="1"/>
</dbReference>
<organism evidence="3 4">
    <name type="scientific">Gekko japonicus</name>
    <name type="common">Schlegel's Japanese gecko</name>
    <dbReference type="NCBI Taxonomy" id="146911"/>
    <lineage>
        <taxon>Eukaryota</taxon>
        <taxon>Metazoa</taxon>
        <taxon>Chordata</taxon>
        <taxon>Craniata</taxon>
        <taxon>Vertebrata</taxon>
        <taxon>Euteleostomi</taxon>
        <taxon>Lepidosauria</taxon>
        <taxon>Squamata</taxon>
        <taxon>Bifurcata</taxon>
        <taxon>Gekkota</taxon>
        <taxon>Gekkonidae</taxon>
        <taxon>Gekkoninae</taxon>
        <taxon>Gekko</taxon>
    </lineage>
</organism>
<evidence type="ECO:0000256" key="1">
    <source>
        <dbReference type="SAM" id="MobiDB-lite"/>
    </source>
</evidence>
<accession>A0ABM1LH71</accession>
<gene>
    <name evidence="4" type="primary">ICE2</name>
</gene>
<feature type="region of interest" description="Disordered" evidence="1">
    <location>
        <begin position="47"/>
        <end position="80"/>
    </location>
</feature>
<evidence type="ECO:0000313" key="3">
    <source>
        <dbReference type="Proteomes" id="UP000694871"/>
    </source>
</evidence>
<feature type="compositionally biased region" description="Polar residues" evidence="1">
    <location>
        <begin position="401"/>
        <end position="413"/>
    </location>
</feature>
<keyword evidence="3" id="KW-1185">Reference proteome</keyword>
<feature type="region of interest" description="Disordered" evidence="1">
    <location>
        <begin position="363"/>
        <end position="388"/>
    </location>
</feature>
<protein>
    <submittedName>
        <fullName evidence="4">Little elongation complex subunit 2 isoform X1</fullName>
    </submittedName>
</protein>
<dbReference type="RefSeq" id="XP_015285309.1">
    <property type="nucleotide sequence ID" value="XM_015429823.1"/>
</dbReference>
<feature type="compositionally biased region" description="Basic and acidic residues" evidence="1">
    <location>
        <begin position="47"/>
        <end position="58"/>
    </location>
</feature>
<feature type="compositionally biased region" description="Basic and acidic residues" evidence="1">
    <location>
        <begin position="888"/>
        <end position="907"/>
    </location>
</feature>
<feature type="region of interest" description="Disordered" evidence="1">
    <location>
        <begin position="441"/>
        <end position="526"/>
    </location>
</feature>
<name>A0ABM1LH71_GEKJA</name>
<dbReference type="GeneID" id="107126279"/>
<reference evidence="4" key="1">
    <citation type="submission" date="2025-08" db="UniProtKB">
        <authorList>
            <consortium name="RefSeq"/>
        </authorList>
    </citation>
    <scope>IDENTIFICATION</scope>
</reference>
<dbReference type="PANTHER" id="PTHR14633:SF3">
    <property type="entry name" value="LITTLE ELONGATION COMPLEX SUBUNIT 2"/>
    <property type="match status" value="1"/>
</dbReference>